<dbReference type="GO" id="GO:0003910">
    <property type="term" value="F:DNA ligase (ATP) activity"/>
    <property type="evidence" value="ECO:0007669"/>
    <property type="project" value="UniProtKB-EC"/>
</dbReference>
<dbReference type="Gene3D" id="3.90.920.10">
    <property type="entry name" value="DNA primase, PRIM domain"/>
    <property type="match status" value="1"/>
</dbReference>
<accession>A0A2P7SNQ2</accession>
<dbReference type="InterPro" id="IPR012340">
    <property type="entry name" value="NA-bd_OB-fold"/>
</dbReference>
<keyword evidence="7" id="KW-0479">Metal-binding</keyword>
<feature type="region of interest" description="Disordered" evidence="21">
    <location>
        <begin position="540"/>
        <end position="560"/>
    </location>
</feature>
<dbReference type="EC" id="6.5.1.1" evidence="2"/>
<dbReference type="GO" id="GO:0046872">
    <property type="term" value="F:metal ion binding"/>
    <property type="evidence" value="ECO:0007669"/>
    <property type="project" value="UniProtKB-KW"/>
</dbReference>
<proteinExistence type="predicted"/>
<evidence type="ECO:0000256" key="8">
    <source>
        <dbReference type="ARBA" id="ARBA00022741"/>
    </source>
</evidence>
<keyword evidence="9" id="KW-0227">DNA damage</keyword>
<feature type="region of interest" description="Disordered" evidence="21">
    <location>
        <begin position="1"/>
        <end position="32"/>
    </location>
</feature>
<keyword evidence="8" id="KW-0547">Nucleotide-binding</keyword>
<reference evidence="23 24" key="1">
    <citation type="submission" date="2018-03" db="EMBL/GenBank/DDBJ databases">
        <title>The draft genome of Mesorhizobium soli JCM 19897.</title>
        <authorList>
            <person name="Li L."/>
            <person name="Liu L."/>
            <person name="Liang L."/>
            <person name="Wang T."/>
            <person name="Zhang X."/>
        </authorList>
    </citation>
    <scope>NUCLEOTIDE SEQUENCE [LARGE SCALE GENOMIC DNA]</scope>
    <source>
        <strain evidence="23 24">JCM 19897</strain>
    </source>
</reference>
<dbReference type="InterPro" id="IPR014143">
    <property type="entry name" value="NHEJ_ligase_prk"/>
</dbReference>
<dbReference type="EMBL" id="PXYL01000001">
    <property type="protein sequence ID" value="PSJ64088.1"/>
    <property type="molecule type" value="Genomic_DNA"/>
</dbReference>
<keyword evidence="17" id="KW-0464">Manganese</keyword>
<comment type="caution">
    <text evidence="23">The sequence shown here is derived from an EMBL/GenBank/DDBJ whole genome shotgun (WGS) entry which is preliminary data.</text>
</comment>
<dbReference type="Gene3D" id="3.30.1490.70">
    <property type="match status" value="1"/>
</dbReference>
<feature type="compositionally biased region" description="Basic and acidic residues" evidence="21">
    <location>
        <begin position="540"/>
        <end position="553"/>
    </location>
</feature>
<evidence type="ECO:0000256" key="18">
    <source>
        <dbReference type="ARBA" id="ARBA00023268"/>
    </source>
</evidence>
<dbReference type="GO" id="GO:0005524">
    <property type="term" value="F:ATP binding"/>
    <property type="evidence" value="ECO:0007669"/>
    <property type="project" value="UniProtKB-KW"/>
</dbReference>
<evidence type="ECO:0000259" key="22">
    <source>
        <dbReference type="PROSITE" id="PS50160"/>
    </source>
</evidence>
<comment type="cofactor">
    <cofactor evidence="1">
        <name>Mn(2+)</name>
        <dbReference type="ChEBI" id="CHEBI:29035"/>
    </cofactor>
</comment>
<dbReference type="GO" id="GO:0004527">
    <property type="term" value="F:exonuclease activity"/>
    <property type="evidence" value="ECO:0007669"/>
    <property type="project" value="UniProtKB-KW"/>
</dbReference>
<dbReference type="CDD" id="cd04862">
    <property type="entry name" value="PaeLigD_Pol_like"/>
    <property type="match status" value="1"/>
</dbReference>
<keyword evidence="16" id="KW-0234">DNA repair</keyword>
<dbReference type="InterPro" id="IPR014146">
    <property type="entry name" value="LigD_ligase_dom"/>
</dbReference>
<organism evidence="23 24">
    <name type="scientific">Pseudaminobacter soli</name>
    <name type="common">ex Li et al. 2025</name>
    <dbReference type="NCBI Taxonomy" id="1295366"/>
    <lineage>
        <taxon>Bacteria</taxon>
        <taxon>Pseudomonadati</taxon>
        <taxon>Pseudomonadota</taxon>
        <taxon>Alphaproteobacteria</taxon>
        <taxon>Hyphomicrobiales</taxon>
        <taxon>Phyllobacteriaceae</taxon>
        <taxon>Pseudaminobacter</taxon>
    </lineage>
</organism>
<evidence type="ECO:0000256" key="6">
    <source>
        <dbReference type="ARBA" id="ARBA00022722"/>
    </source>
</evidence>
<keyword evidence="5" id="KW-0548">Nucleotidyltransferase</keyword>
<dbReference type="Proteomes" id="UP000240653">
    <property type="component" value="Unassembled WGS sequence"/>
</dbReference>
<dbReference type="CDD" id="cd07971">
    <property type="entry name" value="OBF_DNA_ligase_LigD"/>
    <property type="match status" value="1"/>
</dbReference>
<sequence>MGSLEQYQAKRDFRKTREPSGRSKPAPTKKPGGIFVVQKHAATRLHYDFRLEHDGVLWSWAVTRGPSLDPAEKRLAVHVEDHPIDYASFEGTIPKGEYGGGSVIVWDEGTWTPEGDPDAGMKKGHLQFELKGNKLNGNWNLVRLKPRPGEKRDNWLLIKSDDIYARPGEDILEEAPESVKSGLTIEEIGKDNPAIWHSKPRTGDPTKASAKPSPRPGKVAQLPGFIEPCLARLEAHPPTGEDWVHEIKFDGYRMQAHVSAGHTTLLTRNGLDWTPRFGPEIPAALARLDCDNAIFDGEVVVLADNGISSFSALQAALSDGHSERLVYYVFDLLFLDGEDLRSEPLKERKERLQQLLGEKARNGVVRYSEHFIRPGQTMLTHACRMGLEGIVSKRASAPYRSGRTGDWLKAKCTLRQEFVILGYLPSPKRGRDLRSLVVGYHNDDGELVSAGHVGTGFNASNAKDLKEKLDGLEIASPPITGPAAKEKGVVWVKPELVAEIEFRTWTADRNVRQASFIALREDKPADEIIAEMPQDIQDHAQRGAREAKSRKGDAVNLSNPNKMLWPQAGVTKARLLEHYESVWPRMEPYVVNRPLALVRAPDGVEGRQRFFQKHASPGMPDSISSMRDPEDNEELLFIKDFNGVAALVQLGVVEIHLWGSTVDALTTPDQIVFDLDPDEGLGIDDVRAAALDIGQRLEEIGLPHLIKTSGGKGFHIVVPLKPKADWTIIKTFAHDFAKAMEQSDPERYTATLSKAARKGRIFIDYLRNAPGATTVAPYSTRAKPNATVSLPVTWQQVEAGVGPTDFTVGSKVLAKALASADPWADYEKLRRALKA</sequence>
<dbReference type="InterPro" id="IPR033651">
    <property type="entry name" value="PaeLigD_Pol-like"/>
</dbReference>
<dbReference type="Pfam" id="PF13298">
    <property type="entry name" value="LigD_N"/>
    <property type="match status" value="1"/>
</dbReference>
<keyword evidence="24" id="KW-1185">Reference proteome</keyword>
<keyword evidence="14" id="KW-0238">DNA-binding</keyword>
<dbReference type="SUPFAM" id="SSF50249">
    <property type="entry name" value="Nucleic acid-binding proteins"/>
    <property type="match status" value="1"/>
</dbReference>
<dbReference type="PANTHER" id="PTHR42705">
    <property type="entry name" value="BIFUNCTIONAL NON-HOMOLOGOUS END JOINING PROTEIN LIGD"/>
    <property type="match status" value="1"/>
</dbReference>
<dbReference type="InterPro" id="IPR012310">
    <property type="entry name" value="DNA_ligase_ATP-dep_cent"/>
</dbReference>
<evidence type="ECO:0000256" key="14">
    <source>
        <dbReference type="ARBA" id="ARBA00023125"/>
    </source>
</evidence>
<dbReference type="RefSeq" id="WP_106722446.1">
    <property type="nucleotide sequence ID" value="NZ_PXYL01000001.1"/>
</dbReference>
<dbReference type="InterPro" id="IPR012309">
    <property type="entry name" value="DNA_ligase_ATP-dep_C"/>
</dbReference>
<dbReference type="Pfam" id="PF21686">
    <property type="entry name" value="LigD_Prim-Pol"/>
    <property type="match status" value="1"/>
</dbReference>
<dbReference type="NCBIfam" id="NF004628">
    <property type="entry name" value="PRK05972.1"/>
    <property type="match status" value="1"/>
</dbReference>
<comment type="catalytic activity">
    <reaction evidence="20">
        <text>ATP + (deoxyribonucleotide)n-3'-hydroxyl + 5'-phospho-(deoxyribonucleotide)m = (deoxyribonucleotide)n+m + AMP + diphosphate.</text>
        <dbReference type="EC" id="6.5.1.1"/>
    </reaction>
</comment>
<evidence type="ECO:0000313" key="24">
    <source>
        <dbReference type="Proteomes" id="UP000240653"/>
    </source>
</evidence>
<keyword evidence="13" id="KW-0239">DNA-directed DNA polymerase</keyword>
<keyword evidence="15" id="KW-0233">DNA recombination</keyword>
<evidence type="ECO:0000256" key="17">
    <source>
        <dbReference type="ARBA" id="ARBA00023211"/>
    </source>
</evidence>
<evidence type="ECO:0000313" key="23">
    <source>
        <dbReference type="EMBL" id="PSJ64088.1"/>
    </source>
</evidence>
<feature type="region of interest" description="Disordered" evidence="21">
    <location>
        <begin position="190"/>
        <end position="218"/>
    </location>
</feature>
<dbReference type="InterPro" id="IPR014145">
    <property type="entry name" value="LigD_pol_dom"/>
</dbReference>
<evidence type="ECO:0000256" key="9">
    <source>
        <dbReference type="ARBA" id="ARBA00022763"/>
    </source>
</evidence>
<gene>
    <name evidence="23" type="primary">ligD</name>
    <name evidence="23" type="ORF">C7I85_03000</name>
</gene>
<dbReference type="GO" id="GO:0003677">
    <property type="term" value="F:DNA binding"/>
    <property type="evidence" value="ECO:0007669"/>
    <property type="project" value="UniProtKB-KW"/>
</dbReference>
<dbReference type="NCBIfam" id="TIGR02779">
    <property type="entry name" value="NHEJ_ligase_lig"/>
    <property type="match status" value="1"/>
</dbReference>
<dbReference type="PANTHER" id="PTHR42705:SF2">
    <property type="entry name" value="BIFUNCTIONAL NON-HOMOLOGOUS END JOINING PROTEIN LIGD"/>
    <property type="match status" value="1"/>
</dbReference>
<dbReference type="AlphaFoldDB" id="A0A2P7SNQ2"/>
<evidence type="ECO:0000256" key="11">
    <source>
        <dbReference type="ARBA" id="ARBA00022839"/>
    </source>
</evidence>
<evidence type="ECO:0000256" key="1">
    <source>
        <dbReference type="ARBA" id="ARBA00001936"/>
    </source>
</evidence>
<dbReference type="Gene3D" id="3.30.470.30">
    <property type="entry name" value="DNA ligase/mRNA capping enzyme"/>
    <property type="match status" value="1"/>
</dbReference>
<evidence type="ECO:0000256" key="12">
    <source>
        <dbReference type="ARBA" id="ARBA00022840"/>
    </source>
</evidence>
<dbReference type="InterPro" id="IPR052171">
    <property type="entry name" value="NHEJ_LigD"/>
</dbReference>
<keyword evidence="18" id="KW-0511">Multifunctional enzyme</keyword>
<evidence type="ECO:0000256" key="19">
    <source>
        <dbReference type="ARBA" id="ARBA00029943"/>
    </source>
</evidence>
<dbReference type="GO" id="GO:0006310">
    <property type="term" value="P:DNA recombination"/>
    <property type="evidence" value="ECO:0007669"/>
    <property type="project" value="UniProtKB-KW"/>
</dbReference>
<evidence type="ECO:0000256" key="15">
    <source>
        <dbReference type="ARBA" id="ARBA00023172"/>
    </source>
</evidence>
<evidence type="ECO:0000256" key="10">
    <source>
        <dbReference type="ARBA" id="ARBA00022801"/>
    </source>
</evidence>
<evidence type="ECO:0000256" key="16">
    <source>
        <dbReference type="ARBA" id="ARBA00023204"/>
    </source>
</evidence>
<name>A0A2P7SNQ2_9HYPH</name>
<keyword evidence="6" id="KW-0540">Nuclease</keyword>
<dbReference type="GO" id="GO:0006281">
    <property type="term" value="P:DNA repair"/>
    <property type="evidence" value="ECO:0007669"/>
    <property type="project" value="UniProtKB-KW"/>
</dbReference>
<evidence type="ECO:0000256" key="4">
    <source>
        <dbReference type="ARBA" id="ARBA00022679"/>
    </source>
</evidence>
<dbReference type="Gene3D" id="2.40.50.140">
    <property type="entry name" value="Nucleic acid-binding proteins"/>
    <property type="match status" value="1"/>
</dbReference>
<protein>
    <recommendedName>
        <fullName evidence="2">DNA ligase (ATP)</fullName>
        <ecNumber evidence="2">6.5.1.1</ecNumber>
    </recommendedName>
    <alternativeName>
        <fullName evidence="19">NHEJ DNA polymerase</fullName>
    </alternativeName>
</protein>
<evidence type="ECO:0000256" key="2">
    <source>
        <dbReference type="ARBA" id="ARBA00012727"/>
    </source>
</evidence>
<evidence type="ECO:0000256" key="21">
    <source>
        <dbReference type="SAM" id="MobiDB-lite"/>
    </source>
</evidence>
<evidence type="ECO:0000256" key="13">
    <source>
        <dbReference type="ARBA" id="ARBA00022932"/>
    </source>
</evidence>
<evidence type="ECO:0000256" key="5">
    <source>
        <dbReference type="ARBA" id="ARBA00022695"/>
    </source>
</evidence>
<dbReference type="OrthoDB" id="9802472at2"/>
<dbReference type="Pfam" id="PF01068">
    <property type="entry name" value="DNA_ligase_A_M"/>
    <property type="match status" value="1"/>
</dbReference>
<dbReference type="SUPFAM" id="SSF56091">
    <property type="entry name" value="DNA ligase/mRNA capping enzyme, catalytic domain"/>
    <property type="match status" value="1"/>
</dbReference>
<keyword evidence="4" id="KW-0808">Transferase</keyword>
<feature type="domain" description="ATP-dependent DNA ligase family profile" evidence="22">
    <location>
        <begin position="318"/>
        <end position="411"/>
    </location>
</feature>
<dbReference type="NCBIfam" id="TIGR02778">
    <property type="entry name" value="ligD_pol"/>
    <property type="match status" value="1"/>
</dbReference>
<evidence type="ECO:0000256" key="3">
    <source>
        <dbReference type="ARBA" id="ARBA00022598"/>
    </source>
</evidence>
<keyword evidence="10" id="KW-0378">Hydrolase</keyword>
<dbReference type="Pfam" id="PF04679">
    <property type="entry name" value="DNA_ligase_A_C"/>
    <property type="match status" value="1"/>
</dbReference>
<evidence type="ECO:0000256" key="7">
    <source>
        <dbReference type="ARBA" id="ARBA00022723"/>
    </source>
</evidence>
<dbReference type="NCBIfam" id="TIGR02776">
    <property type="entry name" value="NHEJ_ligase_prk"/>
    <property type="match status" value="1"/>
</dbReference>
<dbReference type="InterPro" id="IPR014144">
    <property type="entry name" value="LigD_PE_domain"/>
</dbReference>
<keyword evidence="3 23" id="KW-0436">Ligase</keyword>
<dbReference type="CDD" id="cd07906">
    <property type="entry name" value="Adenylation_DNA_ligase_LigD_LigC"/>
    <property type="match status" value="1"/>
</dbReference>
<dbReference type="NCBIfam" id="TIGR02777">
    <property type="entry name" value="LigD_PE_dom"/>
    <property type="match status" value="1"/>
</dbReference>
<feature type="compositionally biased region" description="Basic and acidic residues" evidence="21">
    <location>
        <begin position="8"/>
        <end position="21"/>
    </location>
</feature>
<keyword evidence="11" id="KW-0269">Exonuclease</keyword>
<keyword evidence="12" id="KW-0067">ATP-binding</keyword>
<dbReference type="PROSITE" id="PS50160">
    <property type="entry name" value="DNA_LIGASE_A3"/>
    <property type="match status" value="1"/>
</dbReference>
<evidence type="ECO:0000256" key="20">
    <source>
        <dbReference type="ARBA" id="ARBA00034003"/>
    </source>
</evidence>
<dbReference type="GO" id="GO:0003887">
    <property type="term" value="F:DNA-directed DNA polymerase activity"/>
    <property type="evidence" value="ECO:0007669"/>
    <property type="project" value="UniProtKB-KW"/>
</dbReference>